<reference evidence="1 2" key="1">
    <citation type="journal article" date="2018" name="Int. J. Syst. Evol. Microbiol.">
        <title>Paraburkholderia azotifigens sp. nov., a nitrogen-fixing bacterium isolated from paddy soil.</title>
        <authorList>
            <person name="Choi G.M."/>
            <person name="Im W.T."/>
        </authorList>
    </citation>
    <scope>NUCLEOTIDE SEQUENCE [LARGE SCALE GENOMIC DNA]</scope>
    <source>
        <strain evidence="1 2">NF 2-5-3</strain>
    </source>
</reference>
<dbReference type="InterPro" id="IPR015943">
    <property type="entry name" value="WD40/YVTN_repeat-like_dom_sf"/>
</dbReference>
<organism evidence="1 2">
    <name type="scientific">Paraburkholderia azotifigens</name>
    <dbReference type="NCBI Taxonomy" id="2057004"/>
    <lineage>
        <taxon>Bacteria</taxon>
        <taxon>Pseudomonadati</taxon>
        <taxon>Pseudomonadota</taxon>
        <taxon>Betaproteobacteria</taxon>
        <taxon>Burkholderiales</taxon>
        <taxon>Burkholderiaceae</taxon>
        <taxon>Paraburkholderia</taxon>
    </lineage>
</organism>
<dbReference type="AlphaFoldDB" id="A0A5C6VW98"/>
<comment type="caution">
    <text evidence="1">The sequence shown here is derived from an EMBL/GenBank/DDBJ whole genome shotgun (WGS) entry which is preliminary data.</text>
</comment>
<dbReference type="Gene3D" id="2.130.10.10">
    <property type="entry name" value="YVTN repeat-like/Quinoprotein amine dehydrogenase"/>
    <property type="match status" value="1"/>
</dbReference>
<dbReference type="EMBL" id="VOQS01000001">
    <property type="protein sequence ID" value="TXC88881.1"/>
    <property type="molecule type" value="Genomic_DNA"/>
</dbReference>
<evidence type="ECO:0000313" key="1">
    <source>
        <dbReference type="EMBL" id="TXC88881.1"/>
    </source>
</evidence>
<dbReference type="Proteomes" id="UP000321776">
    <property type="component" value="Unassembled WGS sequence"/>
</dbReference>
<dbReference type="RefSeq" id="WP_147234618.1">
    <property type="nucleotide sequence ID" value="NZ_VOQS01000001.1"/>
</dbReference>
<proteinExistence type="predicted"/>
<dbReference type="SUPFAM" id="SSF101898">
    <property type="entry name" value="NHL repeat"/>
    <property type="match status" value="1"/>
</dbReference>
<gene>
    <name evidence="1" type="ORF">FRZ40_15555</name>
</gene>
<accession>A0A5C6VW98</accession>
<evidence type="ECO:0000313" key="2">
    <source>
        <dbReference type="Proteomes" id="UP000321776"/>
    </source>
</evidence>
<protein>
    <recommendedName>
        <fullName evidence="3">SMP-30/gluconolactonase/LRE family protein</fullName>
    </recommendedName>
</protein>
<evidence type="ECO:0008006" key="3">
    <source>
        <dbReference type="Google" id="ProtNLM"/>
    </source>
</evidence>
<sequence>MKILVTSASGANGNGYGQVLAFSMEGIALGAFSDDPRITDPHGLRVSADGQLLYVNSGDDRILALDSQGEVQFDSCHIPGLDAGTGNLGPDGRYYVGLRTHRTIAAFPSDLDGAGAPILTPGVVPFPRGFAFVDGGYLFVASGVGPDGRGADAILQLTSSGMLINDRFAIDDAMSPLDLVIAPQGNVLVSSEFPLGSPAAAASVREYDGRSGMLVRVFSAPSGVPFRRPRGLRFGPDGHLYCTAQDGVIAFDYERGRCLGVVVDCPRLNGQAIEFFGD</sequence>
<name>A0A5C6VW98_9BURK</name>